<dbReference type="Pfam" id="PF13556">
    <property type="entry name" value="HTH_30"/>
    <property type="match status" value="1"/>
</dbReference>
<dbReference type="AlphaFoldDB" id="A0A9X2ML21"/>
<organism evidence="4 5">
    <name type="scientific">Anaerosalibacter massiliensis</name>
    <dbReference type="NCBI Taxonomy" id="1347392"/>
    <lineage>
        <taxon>Bacteria</taxon>
        <taxon>Bacillati</taxon>
        <taxon>Bacillota</taxon>
        <taxon>Tissierellia</taxon>
        <taxon>Tissierellales</taxon>
        <taxon>Sporanaerobacteraceae</taxon>
        <taxon>Anaerosalibacter</taxon>
    </lineage>
</organism>
<dbReference type="InterPro" id="IPR041522">
    <property type="entry name" value="CdaR_GGDEF"/>
</dbReference>
<dbReference type="InterPro" id="IPR025736">
    <property type="entry name" value="PucR_C-HTH_dom"/>
</dbReference>
<gene>
    <name evidence="4" type="ORF">NSA23_15275</name>
</gene>
<feature type="domain" description="PucR C-terminal helix-turn-helix" evidence="2">
    <location>
        <begin position="302"/>
        <end position="359"/>
    </location>
</feature>
<evidence type="ECO:0000259" key="3">
    <source>
        <dbReference type="Pfam" id="PF17853"/>
    </source>
</evidence>
<feature type="domain" description="CdaR GGDEF-like" evidence="3">
    <location>
        <begin position="115"/>
        <end position="250"/>
    </location>
</feature>
<comment type="caution">
    <text evidence="4">The sequence shown here is derived from an EMBL/GenBank/DDBJ whole genome shotgun (WGS) entry which is preliminary data.</text>
</comment>
<dbReference type="Gene3D" id="3.30.450.40">
    <property type="match status" value="1"/>
</dbReference>
<name>A0A9X2ML21_9FIRM</name>
<dbReference type="InterPro" id="IPR029016">
    <property type="entry name" value="GAF-like_dom_sf"/>
</dbReference>
<dbReference type="InterPro" id="IPR042070">
    <property type="entry name" value="PucR_C-HTH_sf"/>
</dbReference>
<evidence type="ECO:0000259" key="2">
    <source>
        <dbReference type="Pfam" id="PF13556"/>
    </source>
</evidence>
<dbReference type="Proteomes" id="UP001142078">
    <property type="component" value="Unassembled WGS sequence"/>
</dbReference>
<evidence type="ECO:0000313" key="4">
    <source>
        <dbReference type="EMBL" id="MCR2045461.1"/>
    </source>
</evidence>
<dbReference type="Gene3D" id="1.10.10.2840">
    <property type="entry name" value="PucR C-terminal helix-turn-helix domain"/>
    <property type="match status" value="1"/>
</dbReference>
<comment type="similarity">
    <text evidence="1">Belongs to the CdaR family.</text>
</comment>
<accession>A0A9X2ML21</accession>
<dbReference type="RefSeq" id="WP_050069706.1">
    <property type="nucleotide sequence ID" value="NZ_CABKTM010000010.1"/>
</dbReference>
<reference evidence="4" key="1">
    <citation type="submission" date="2022-07" db="EMBL/GenBank/DDBJ databases">
        <title>Enhanced cultured diversity of the mouse gut microbiota enables custom-made synthetic communities.</title>
        <authorList>
            <person name="Afrizal A."/>
        </authorList>
    </citation>
    <scope>NUCLEOTIDE SEQUENCE</scope>
    <source>
        <strain evidence="4">DSM 29482</strain>
    </source>
</reference>
<proteinExistence type="inferred from homology"/>
<dbReference type="PANTHER" id="PTHR33744:SF1">
    <property type="entry name" value="DNA-BINDING TRANSCRIPTIONAL ACTIVATOR ADER"/>
    <property type="match status" value="1"/>
</dbReference>
<dbReference type="PANTHER" id="PTHR33744">
    <property type="entry name" value="CARBOHYDRATE DIACID REGULATOR"/>
    <property type="match status" value="1"/>
</dbReference>
<dbReference type="EMBL" id="JANJZL010000018">
    <property type="protein sequence ID" value="MCR2045461.1"/>
    <property type="molecule type" value="Genomic_DNA"/>
</dbReference>
<dbReference type="Pfam" id="PF17853">
    <property type="entry name" value="GGDEF_2"/>
    <property type="match status" value="1"/>
</dbReference>
<evidence type="ECO:0000256" key="1">
    <source>
        <dbReference type="ARBA" id="ARBA00006754"/>
    </source>
</evidence>
<dbReference type="InterPro" id="IPR051448">
    <property type="entry name" value="CdaR-like_regulators"/>
</dbReference>
<keyword evidence="5" id="KW-1185">Reference proteome</keyword>
<protein>
    <submittedName>
        <fullName evidence="4">Helix-turn-helix domain-containing protein</fullName>
    </submittedName>
</protein>
<evidence type="ECO:0000313" key="5">
    <source>
        <dbReference type="Proteomes" id="UP001142078"/>
    </source>
</evidence>
<sequence length="366" mass="42644">MKPKNILLRDINNFYNPKSIKSNLKKLEEGKILIKEKYVKKMIIPIVVKGNVYGHLFTWAINTQLGGFDLAIIESAATIIVLEVIEKISIKEIEIRYRSEFLEDLISIDEKRKKKALERAHFFNLNKDNIYVAKLMSFKFKLREGNQEEEYFLDYVEKNISKIISTIESTVKFVGLKGVVTSKMNEIQILLGFQNESTADKQLEDFNNILNKKISEKFENIEFKISVGRQSKGLSNVNKSFSDALKTIRIAILIINRNIVNFDELGIFEILCQDFLNDELEDFYNSTLKLLVDYDEKRSTELVKTLEAYFRHSGNLRKIPDALYTHYNTILYRINRIKDITGMDLDDENNRLDLEIALKTKDLIIK</sequence>